<organism evidence="1 2">
    <name type="scientific">Liparis tanakae</name>
    <name type="common">Tanaka's snailfish</name>
    <dbReference type="NCBI Taxonomy" id="230148"/>
    <lineage>
        <taxon>Eukaryota</taxon>
        <taxon>Metazoa</taxon>
        <taxon>Chordata</taxon>
        <taxon>Craniata</taxon>
        <taxon>Vertebrata</taxon>
        <taxon>Euteleostomi</taxon>
        <taxon>Actinopterygii</taxon>
        <taxon>Neopterygii</taxon>
        <taxon>Teleostei</taxon>
        <taxon>Neoteleostei</taxon>
        <taxon>Acanthomorphata</taxon>
        <taxon>Eupercaria</taxon>
        <taxon>Perciformes</taxon>
        <taxon>Cottioidei</taxon>
        <taxon>Cottales</taxon>
        <taxon>Liparidae</taxon>
        <taxon>Liparis</taxon>
    </lineage>
</organism>
<dbReference type="AlphaFoldDB" id="A0A4Z2F5Y3"/>
<dbReference type="Proteomes" id="UP000314294">
    <property type="component" value="Unassembled WGS sequence"/>
</dbReference>
<name>A0A4Z2F5Y3_9TELE</name>
<sequence length="185" mass="19602">MTPPFVSTASTMTPPFVSTASTMTPPFVSTASTMTPPFVSTASTMTPPFVSTASIMTPPFVSTASIMTPPFVSTASALTPPFVSIYWILQLCEHYPAFPLRSAFRMAFRHRASTGPRAAGPGGGLVPGQCVAVPSAGPESSHGVMVMCRDLQGEPEQNRKVQAAIGWLASYLLKTRTSPDDDEEN</sequence>
<keyword evidence="2" id="KW-1185">Reference proteome</keyword>
<comment type="caution">
    <text evidence="1">The sequence shown here is derived from an EMBL/GenBank/DDBJ whole genome shotgun (WGS) entry which is preliminary data.</text>
</comment>
<dbReference type="EMBL" id="SRLO01001611">
    <property type="protein sequence ID" value="TNN36498.1"/>
    <property type="molecule type" value="Genomic_DNA"/>
</dbReference>
<evidence type="ECO:0000313" key="2">
    <source>
        <dbReference type="Proteomes" id="UP000314294"/>
    </source>
</evidence>
<proteinExistence type="predicted"/>
<evidence type="ECO:0000313" key="1">
    <source>
        <dbReference type="EMBL" id="TNN36498.1"/>
    </source>
</evidence>
<protein>
    <submittedName>
        <fullName evidence="1">Uncharacterized protein</fullName>
    </submittedName>
</protein>
<reference evidence="1 2" key="1">
    <citation type="submission" date="2019-03" db="EMBL/GenBank/DDBJ databases">
        <title>First draft genome of Liparis tanakae, snailfish: a comprehensive survey of snailfish specific genes.</title>
        <authorList>
            <person name="Kim W."/>
            <person name="Song I."/>
            <person name="Jeong J.-H."/>
            <person name="Kim D."/>
            <person name="Kim S."/>
            <person name="Ryu S."/>
            <person name="Song J.Y."/>
            <person name="Lee S.K."/>
        </authorList>
    </citation>
    <scope>NUCLEOTIDE SEQUENCE [LARGE SCALE GENOMIC DNA]</scope>
    <source>
        <tissue evidence="1">Muscle</tissue>
    </source>
</reference>
<gene>
    <name evidence="1" type="ORF">EYF80_053339</name>
</gene>
<accession>A0A4Z2F5Y3</accession>